<evidence type="ECO:0000313" key="4">
    <source>
        <dbReference type="Proteomes" id="UP001222325"/>
    </source>
</evidence>
<organism evidence="3 4">
    <name type="scientific">Mycena belliarum</name>
    <dbReference type="NCBI Taxonomy" id="1033014"/>
    <lineage>
        <taxon>Eukaryota</taxon>
        <taxon>Fungi</taxon>
        <taxon>Dikarya</taxon>
        <taxon>Basidiomycota</taxon>
        <taxon>Agaricomycotina</taxon>
        <taxon>Agaricomycetes</taxon>
        <taxon>Agaricomycetidae</taxon>
        <taxon>Agaricales</taxon>
        <taxon>Marasmiineae</taxon>
        <taxon>Mycenaceae</taxon>
        <taxon>Mycena</taxon>
    </lineage>
</organism>
<keyword evidence="4" id="KW-1185">Reference proteome</keyword>
<accession>A0AAD6XR44</accession>
<dbReference type="Proteomes" id="UP001222325">
    <property type="component" value="Unassembled WGS sequence"/>
</dbReference>
<gene>
    <name evidence="3" type="ORF">B0H15DRAFT_832004</name>
</gene>
<evidence type="ECO:0000256" key="2">
    <source>
        <dbReference type="SAM" id="SignalP"/>
    </source>
</evidence>
<feature type="transmembrane region" description="Helical" evidence="1">
    <location>
        <begin position="309"/>
        <end position="333"/>
    </location>
</feature>
<feature type="signal peptide" evidence="2">
    <location>
        <begin position="1"/>
        <end position="21"/>
    </location>
</feature>
<keyword evidence="2" id="KW-0732">Signal</keyword>
<protein>
    <submittedName>
        <fullName evidence="3">Uncharacterized protein</fullName>
    </submittedName>
</protein>
<feature type="chain" id="PRO_5042001263" evidence="2">
    <location>
        <begin position="22"/>
        <end position="368"/>
    </location>
</feature>
<keyword evidence="1" id="KW-1133">Transmembrane helix</keyword>
<dbReference type="AlphaFoldDB" id="A0AAD6XR44"/>
<reference evidence="3" key="1">
    <citation type="submission" date="2023-03" db="EMBL/GenBank/DDBJ databases">
        <title>Massive genome expansion in bonnet fungi (Mycena s.s.) driven by repeated elements and novel gene families across ecological guilds.</title>
        <authorList>
            <consortium name="Lawrence Berkeley National Laboratory"/>
            <person name="Harder C.B."/>
            <person name="Miyauchi S."/>
            <person name="Viragh M."/>
            <person name="Kuo A."/>
            <person name="Thoen E."/>
            <person name="Andreopoulos B."/>
            <person name="Lu D."/>
            <person name="Skrede I."/>
            <person name="Drula E."/>
            <person name="Henrissat B."/>
            <person name="Morin E."/>
            <person name="Kohler A."/>
            <person name="Barry K."/>
            <person name="LaButti K."/>
            <person name="Morin E."/>
            <person name="Salamov A."/>
            <person name="Lipzen A."/>
            <person name="Mereny Z."/>
            <person name="Hegedus B."/>
            <person name="Baldrian P."/>
            <person name="Stursova M."/>
            <person name="Weitz H."/>
            <person name="Taylor A."/>
            <person name="Grigoriev I.V."/>
            <person name="Nagy L.G."/>
            <person name="Martin F."/>
            <person name="Kauserud H."/>
        </authorList>
    </citation>
    <scope>NUCLEOTIDE SEQUENCE</scope>
    <source>
        <strain evidence="3">CBHHK173m</strain>
    </source>
</reference>
<dbReference type="EMBL" id="JARJCN010000016">
    <property type="protein sequence ID" value="KAJ7093313.1"/>
    <property type="molecule type" value="Genomic_DNA"/>
</dbReference>
<evidence type="ECO:0000313" key="3">
    <source>
        <dbReference type="EMBL" id="KAJ7093313.1"/>
    </source>
</evidence>
<keyword evidence="1" id="KW-0812">Transmembrane</keyword>
<comment type="caution">
    <text evidence="3">The sequence shown here is derived from an EMBL/GenBank/DDBJ whole genome shotgun (WGS) entry which is preliminary data.</text>
</comment>
<sequence>MSPPKQMLSLFLLGSASLSNAVVTPIRRAPSQPSSYKYAEDDAPMDFLCPAINLKFVEGDPDESTHWLVRATNVSESVLQCKYLDNGVCSYARSDGSLHQGPEAVGLCPPSIDPALNFESEFDCDELNLLHSQLIGTSVTPAGNLVCAYADNGLCTYSEGRRQLNLLGYCPPTVASSTVCLPTPAQLLVCPSTDNNHVTLAIGLPSTADPTTFDCVYNDGEMCAYALSDGHLKKGSSACAPSIAGTAGGSYSHGTSASSAPNTQPSYGYGDIGVGKAAALDTQGGSSRLASSANDSNSNGKASSAPQPAVIALLALNGFLVLAALVILGLYIASCRRGATKPKVRYDVAGGASVPLTYESGEVERYSD</sequence>
<proteinExistence type="predicted"/>
<evidence type="ECO:0000256" key="1">
    <source>
        <dbReference type="SAM" id="Phobius"/>
    </source>
</evidence>
<name>A0AAD6XR44_9AGAR</name>
<keyword evidence="1" id="KW-0472">Membrane</keyword>